<evidence type="ECO:0000313" key="3">
    <source>
        <dbReference type="EMBL" id="GAA4736308.1"/>
    </source>
</evidence>
<dbReference type="Pfam" id="PF26604">
    <property type="entry name" value="CBU_0592"/>
    <property type="match status" value="1"/>
</dbReference>
<gene>
    <name evidence="3" type="ORF">GCM10023350_20180</name>
</gene>
<organism evidence="3 4">
    <name type="scientific">Nocardioides endophyticus</name>
    <dbReference type="NCBI Taxonomy" id="1353775"/>
    <lineage>
        <taxon>Bacteria</taxon>
        <taxon>Bacillati</taxon>
        <taxon>Actinomycetota</taxon>
        <taxon>Actinomycetes</taxon>
        <taxon>Propionibacteriales</taxon>
        <taxon>Nocardioidaceae</taxon>
        <taxon>Nocardioides</taxon>
    </lineage>
</organism>
<feature type="transmembrane region" description="Helical" evidence="1">
    <location>
        <begin position="62"/>
        <end position="81"/>
    </location>
</feature>
<keyword evidence="1" id="KW-1133">Transmembrane helix</keyword>
<keyword evidence="1" id="KW-0812">Transmembrane</keyword>
<sequence length="97" mass="10260">MDATVIIVNVLGWVGMALLVGAYALVTAGRIHGTGLAFQLMNLFGGGFLMVNSAYYGAWPSAVLNLVWVVIGTVGLLRAALRSSRVQDRGQLLDPVD</sequence>
<dbReference type="Proteomes" id="UP001499882">
    <property type="component" value="Unassembled WGS sequence"/>
</dbReference>
<proteinExistence type="predicted"/>
<dbReference type="RefSeq" id="WP_345526638.1">
    <property type="nucleotide sequence ID" value="NZ_BAABKN010000013.1"/>
</dbReference>
<keyword evidence="1" id="KW-0472">Membrane</keyword>
<feature type="transmembrane region" description="Helical" evidence="1">
    <location>
        <begin position="6"/>
        <end position="26"/>
    </location>
</feature>
<accession>A0ABP8YPQ4</accession>
<comment type="caution">
    <text evidence="3">The sequence shown here is derived from an EMBL/GenBank/DDBJ whole genome shotgun (WGS) entry which is preliminary data.</text>
</comment>
<protein>
    <recommendedName>
        <fullName evidence="2">CBU-0592-like domain-containing protein</fullName>
    </recommendedName>
</protein>
<evidence type="ECO:0000256" key="1">
    <source>
        <dbReference type="SAM" id="Phobius"/>
    </source>
</evidence>
<feature type="domain" description="CBU-0592-like" evidence="2">
    <location>
        <begin position="9"/>
        <end position="81"/>
    </location>
</feature>
<evidence type="ECO:0000313" key="4">
    <source>
        <dbReference type="Proteomes" id="UP001499882"/>
    </source>
</evidence>
<evidence type="ECO:0000259" key="2">
    <source>
        <dbReference type="Pfam" id="PF26604"/>
    </source>
</evidence>
<dbReference type="NCBIfam" id="NF047864">
    <property type="entry name" value="CBU_0592_membra"/>
    <property type="match status" value="1"/>
</dbReference>
<dbReference type="EMBL" id="BAABKN010000013">
    <property type="protein sequence ID" value="GAA4736308.1"/>
    <property type="molecule type" value="Genomic_DNA"/>
</dbReference>
<reference evidence="4" key="1">
    <citation type="journal article" date="2019" name="Int. J. Syst. Evol. Microbiol.">
        <title>The Global Catalogue of Microorganisms (GCM) 10K type strain sequencing project: providing services to taxonomists for standard genome sequencing and annotation.</title>
        <authorList>
            <consortium name="The Broad Institute Genomics Platform"/>
            <consortium name="The Broad Institute Genome Sequencing Center for Infectious Disease"/>
            <person name="Wu L."/>
            <person name="Ma J."/>
        </authorList>
    </citation>
    <scope>NUCLEOTIDE SEQUENCE [LARGE SCALE GENOMIC DNA]</scope>
    <source>
        <strain evidence="4">JCM 18532</strain>
    </source>
</reference>
<dbReference type="InterPro" id="IPR058058">
    <property type="entry name" value="CBU_0592-like"/>
</dbReference>
<keyword evidence="4" id="KW-1185">Reference proteome</keyword>
<name>A0ABP8YPQ4_9ACTN</name>